<sequence>MNTIIYILALILIVLLFICSLIVIKFFRNKAICELSTGIKKEEFIIRKGGKYSIWIKDKRYSFTNIRDLRITVANKNTGEKKSLEEVFYRSKGLGVIWRRVEIYCFQADEGEYIISFESDERFREFIFNTTIQVRKYISIYKIALVIFVVQFILLIISILLIIIFKNYN</sequence>
<feature type="transmembrane region" description="Helical" evidence="1">
    <location>
        <begin position="143"/>
        <end position="165"/>
    </location>
</feature>
<dbReference type="RefSeq" id="WP_003146925.1">
    <property type="nucleotide sequence ID" value="NZ_GL883583.1"/>
</dbReference>
<reference evidence="2 3" key="1">
    <citation type="submission" date="2011-03" db="EMBL/GenBank/DDBJ databases">
        <title>The Genome Sequence of Gemella haemolysans M341.</title>
        <authorList>
            <consortium name="The Broad Institute Genome Sequencing Platform"/>
            <consortium name="The Broad Institute Genome Sequencing Center for Infectious Disease"/>
            <person name="Earl A."/>
            <person name="Ward D."/>
            <person name="Feldgarden M."/>
            <person name="Gevers D."/>
            <person name="Sibley C.D."/>
            <person name="Field T.R."/>
            <person name="Grinwis M."/>
            <person name="Eshaghurshan C.S."/>
            <person name="Surette M.G."/>
            <person name="Young S.K."/>
            <person name="Zeng Q."/>
            <person name="Gargeya S."/>
            <person name="Fitzgerald M."/>
            <person name="Haas B."/>
            <person name="Abouelleil A."/>
            <person name="Alvarado L."/>
            <person name="Arachchi H.M."/>
            <person name="Berlin A."/>
            <person name="Brown A."/>
            <person name="Chapman S.B."/>
            <person name="Chen Z."/>
            <person name="Dunbar C."/>
            <person name="Freedman E."/>
            <person name="Gearin G."/>
            <person name="Gellesch M."/>
            <person name="Goldberg J."/>
            <person name="Griggs A."/>
            <person name="Gujja S."/>
            <person name="Heilman E.R."/>
            <person name="Heiman D."/>
            <person name="Howarth C."/>
            <person name="Larson L."/>
            <person name="Lui A."/>
            <person name="MacDonald P.J.P."/>
            <person name="Mehta T."/>
            <person name="Montmayeur A."/>
            <person name="Murphy C."/>
            <person name="Neiman D."/>
            <person name="Pearson M."/>
            <person name="Priest M."/>
            <person name="Roberts A."/>
            <person name="Saif S."/>
            <person name="Shea T."/>
            <person name="Shenoy N."/>
            <person name="Sisk P."/>
            <person name="Stolte C."/>
            <person name="Sykes S."/>
            <person name="White J."/>
            <person name="Yandava C."/>
            <person name="Wortman J."/>
            <person name="Nusbaum C."/>
            <person name="Birren B."/>
        </authorList>
    </citation>
    <scope>NUCLEOTIDE SEQUENCE [LARGE SCALE GENOMIC DNA]</scope>
    <source>
        <strain evidence="2 3">M341</strain>
    </source>
</reference>
<accession>A0AA87DYS1</accession>
<gene>
    <name evidence="2" type="ORF">HMPREF0428_00851</name>
</gene>
<evidence type="ECO:0000256" key="1">
    <source>
        <dbReference type="SAM" id="Phobius"/>
    </source>
</evidence>
<dbReference type="Proteomes" id="UP000004773">
    <property type="component" value="Unassembled WGS sequence"/>
</dbReference>
<dbReference type="EMBL" id="ACRO01000011">
    <property type="protein sequence ID" value="EGF88647.1"/>
    <property type="molecule type" value="Genomic_DNA"/>
</dbReference>
<proteinExistence type="predicted"/>
<evidence type="ECO:0000313" key="3">
    <source>
        <dbReference type="Proteomes" id="UP000004773"/>
    </source>
</evidence>
<organism evidence="2 3">
    <name type="scientific">Gemella haemolysans M341</name>
    <dbReference type="NCBI Taxonomy" id="562981"/>
    <lineage>
        <taxon>Bacteria</taxon>
        <taxon>Bacillati</taxon>
        <taxon>Bacillota</taxon>
        <taxon>Bacilli</taxon>
        <taxon>Bacillales</taxon>
        <taxon>Gemellaceae</taxon>
        <taxon>Gemella</taxon>
    </lineage>
</organism>
<comment type="caution">
    <text evidence="2">The sequence shown here is derived from an EMBL/GenBank/DDBJ whole genome shotgun (WGS) entry which is preliminary data.</text>
</comment>
<name>A0AA87DYS1_9BACL</name>
<evidence type="ECO:0000313" key="2">
    <source>
        <dbReference type="EMBL" id="EGF88647.1"/>
    </source>
</evidence>
<protein>
    <submittedName>
        <fullName evidence="2">Uncharacterized protein</fullName>
    </submittedName>
</protein>
<dbReference type="AlphaFoldDB" id="A0AA87DYS1"/>
<feature type="transmembrane region" description="Helical" evidence="1">
    <location>
        <begin position="6"/>
        <end position="27"/>
    </location>
</feature>
<keyword evidence="1" id="KW-0812">Transmembrane</keyword>
<keyword evidence="1" id="KW-1133">Transmembrane helix</keyword>
<keyword evidence="1" id="KW-0472">Membrane</keyword>